<dbReference type="Proteomes" id="UP000030703">
    <property type="component" value="Unassembled WGS sequence"/>
</dbReference>
<proteinExistence type="predicted"/>
<evidence type="ECO:0000313" key="1">
    <source>
        <dbReference type="EMBL" id="EXK23706.1"/>
    </source>
</evidence>
<reference evidence="1" key="2">
    <citation type="submission" date="2014-02" db="EMBL/GenBank/DDBJ databases">
        <title>Annotation of the Genome Sequence of Fusarium oxysporum f. sp. melonis 26406.</title>
        <authorList>
            <consortium name="The Broad Institute Genomics Platform"/>
            <person name="Ma L.-J."/>
            <person name="Corby-Kistler H."/>
            <person name="Broz K."/>
            <person name="Gale L.R."/>
            <person name="Jonkers W."/>
            <person name="O'Donnell K."/>
            <person name="Ploetz R."/>
            <person name="Steinberg C."/>
            <person name="Schwartz D.C."/>
            <person name="VanEtten H."/>
            <person name="Zhou S."/>
            <person name="Young S.K."/>
            <person name="Zeng Q."/>
            <person name="Gargeya S."/>
            <person name="Fitzgerald M."/>
            <person name="Abouelleil A."/>
            <person name="Alvarado L."/>
            <person name="Chapman S.B."/>
            <person name="Gainer-Dewar J."/>
            <person name="Goldberg J."/>
            <person name="Griggs A."/>
            <person name="Gujja S."/>
            <person name="Hansen M."/>
            <person name="Howarth C."/>
            <person name="Imamovic A."/>
            <person name="Ireland A."/>
            <person name="Larimer J."/>
            <person name="McCowan C."/>
            <person name="Murphy C."/>
            <person name="Pearson M."/>
            <person name="Poon T.W."/>
            <person name="Priest M."/>
            <person name="Roberts A."/>
            <person name="Saif S."/>
            <person name="Shea T."/>
            <person name="Sykes S."/>
            <person name="Wortman J."/>
            <person name="Nusbaum C."/>
            <person name="Birren B."/>
        </authorList>
    </citation>
    <scope>NUCLEOTIDE SEQUENCE</scope>
    <source>
        <strain evidence="1">26406</strain>
    </source>
</reference>
<dbReference type="EMBL" id="KI980615">
    <property type="protein sequence ID" value="EXK23706.1"/>
    <property type="molecule type" value="Genomic_DNA"/>
</dbReference>
<accession>W9ZRG6</accession>
<gene>
    <name evidence="1" type="ORF">FOMG_19533</name>
</gene>
<name>W9ZRG6_FUSOX</name>
<dbReference type="HOGENOM" id="CLU_2722330_0_0_1"/>
<reference evidence="1" key="1">
    <citation type="submission" date="2012-04" db="EMBL/GenBank/DDBJ databases">
        <title>The Genome Sequence of Fusarium oxysporum melonis.</title>
        <authorList>
            <consortium name="The Broad Institute Genome Sequencing Platform"/>
            <person name="Ma L.-J."/>
            <person name="Gale L.R."/>
            <person name="Schwartz D.C."/>
            <person name="Zhou S."/>
            <person name="Corby-Kistler H."/>
            <person name="Young S.K."/>
            <person name="Zeng Q."/>
            <person name="Gargeya S."/>
            <person name="Fitzgerald M."/>
            <person name="Haas B."/>
            <person name="Abouelleil A."/>
            <person name="Alvarado L."/>
            <person name="Arachchi H.M."/>
            <person name="Berlin A."/>
            <person name="Brown A."/>
            <person name="Chapman S.B."/>
            <person name="Chen Z."/>
            <person name="Dunbar C."/>
            <person name="Freedman E."/>
            <person name="Gearin G."/>
            <person name="Goldberg J."/>
            <person name="Griggs A."/>
            <person name="Gujja S."/>
            <person name="Heiman D."/>
            <person name="Howarth C."/>
            <person name="Larson L."/>
            <person name="Lui A."/>
            <person name="MacDonald P.J.P."/>
            <person name="Montmayeur A."/>
            <person name="Murphy C."/>
            <person name="Neiman D."/>
            <person name="Pearson M."/>
            <person name="Priest M."/>
            <person name="Roberts A."/>
            <person name="Saif S."/>
            <person name="Shea T."/>
            <person name="Shenoy N."/>
            <person name="Sisk P."/>
            <person name="Stolte C."/>
            <person name="Sykes S."/>
            <person name="Wortman J."/>
            <person name="Nusbaum C."/>
            <person name="Birren B."/>
        </authorList>
    </citation>
    <scope>NUCLEOTIDE SEQUENCE</scope>
    <source>
        <strain evidence="1">26406</strain>
    </source>
</reference>
<sequence>MAGTEKKGIAIYDVDTGAFGEASTMRYLMQDIKLTLTAMEFKVILVWMTGMGKVEEGQVDKMPIIADFSYQY</sequence>
<protein>
    <submittedName>
        <fullName evidence="1">Uncharacterized protein</fullName>
    </submittedName>
</protein>
<dbReference type="AlphaFoldDB" id="W9ZRG6"/>
<dbReference type="VEuPathDB" id="FungiDB:FOMG_19533"/>
<organism evidence="1">
    <name type="scientific">Fusarium oxysporum f. sp. melonis 26406</name>
    <dbReference type="NCBI Taxonomy" id="1089452"/>
    <lineage>
        <taxon>Eukaryota</taxon>
        <taxon>Fungi</taxon>
        <taxon>Dikarya</taxon>
        <taxon>Ascomycota</taxon>
        <taxon>Pezizomycotina</taxon>
        <taxon>Sordariomycetes</taxon>
        <taxon>Hypocreomycetidae</taxon>
        <taxon>Hypocreales</taxon>
        <taxon>Nectriaceae</taxon>
        <taxon>Fusarium</taxon>
        <taxon>Fusarium oxysporum species complex</taxon>
    </lineage>
</organism>